<accession>A0AAD7S2V8</accession>
<evidence type="ECO:0000313" key="3">
    <source>
        <dbReference type="Proteomes" id="UP001221898"/>
    </source>
</evidence>
<dbReference type="Proteomes" id="UP001221898">
    <property type="component" value="Unassembled WGS sequence"/>
</dbReference>
<evidence type="ECO:0000256" key="1">
    <source>
        <dbReference type="SAM" id="MobiDB-lite"/>
    </source>
</evidence>
<feature type="compositionally biased region" description="Basic and acidic residues" evidence="1">
    <location>
        <begin position="1"/>
        <end position="11"/>
    </location>
</feature>
<feature type="region of interest" description="Disordered" evidence="1">
    <location>
        <begin position="1"/>
        <end position="41"/>
    </location>
</feature>
<comment type="caution">
    <text evidence="2">The sequence shown here is derived from an EMBL/GenBank/DDBJ whole genome shotgun (WGS) entry which is preliminary data.</text>
</comment>
<protein>
    <submittedName>
        <fullName evidence="2">Uncharacterized protein</fullName>
    </submittedName>
</protein>
<sequence>MIPIDHTEERFPSSTLVPEDHNLPVGSTRHPPASARPCSASTKPRSLVHWCHQTASCWPTKEGGCLVLKHLPLLFDIQGRPAGWLGACALLLAEVLCSAVPAHAPLLAGP</sequence>
<organism evidence="2 3">
    <name type="scientific">Aldrovandia affinis</name>
    <dbReference type="NCBI Taxonomy" id="143900"/>
    <lineage>
        <taxon>Eukaryota</taxon>
        <taxon>Metazoa</taxon>
        <taxon>Chordata</taxon>
        <taxon>Craniata</taxon>
        <taxon>Vertebrata</taxon>
        <taxon>Euteleostomi</taxon>
        <taxon>Actinopterygii</taxon>
        <taxon>Neopterygii</taxon>
        <taxon>Teleostei</taxon>
        <taxon>Notacanthiformes</taxon>
        <taxon>Halosauridae</taxon>
        <taxon>Aldrovandia</taxon>
    </lineage>
</organism>
<dbReference type="AlphaFoldDB" id="A0AAD7S2V8"/>
<name>A0AAD7S2V8_9TELE</name>
<gene>
    <name evidence="2" type="ORF">AAFF_G00039560</name>
</gene>
<evidence type="ECO:0000313" key="2">
    <source>
        <dbReference type="EMBL" id="KAJ8395005.1"/>
    </source>
</evidence>
<keyword evidence="3" id="KW-1185">Reference proteome</keyword>
<reference evidence="2" key="1">
    <citation type="journal article" date="2023" name="Science">
        <title>Genome structures resolve the early diversification of teleost fishes.</title>
        <authorList>
            <person name="Parey E."/>
            <person name="Louis A."/>
            <person name="Montfort J."/>
            <person name="Bouchez O."/>
            <person name="Roques C."/>
            <person name="Iampietro C."/>
            <person name="Lluch J."/>
            <person name="Castinel A."/>
            <person name="Donnadieu C."/>
            <person name="Desvignes T."/>
            <person name="Floi Bucao C."/>
            <person name="Jouanno E."/>
            <person name="Wen M."/>
            <person name="Mejri S."/>
            <person name="Dirks R."/>
            <person name="Jansen H."/>
            <person name="Henkel C."/>
            <person name="Chen W.J."/>
            <person name="Zahm M."/>
            <person name="Cabau C."/>
            <person name="Klopp C."/>
            <person name="Thompson A.W."/>
            <person name="Robinson-Rechavi M."/>
            <person name="Braasch I."/>
            <person name="Lecointre G."/>
            <person name="Bobe J."/>
            <person name="Postlethwait J.H."/>
            <person name="Berthelot C."/>
            <person name="Roest Crollius H."/>
            <person name="Guiguen Y."/>
        </authorList>
    </citation>
    <scope>NUCLEOTIDE SEQUENCE</scope>
    <source>
        <strain evidence="2">NC1722</strain>
    </source>
</reference>
<dbReference type="EMBL" id="JAINUG010000120">
    <property type="protein sequence ID" value="KAJ8395005.1"/>
    <property type="molecule type" value="Genomic_DNA"/>
</dbReference>
<proteinExistence type="predicted"/>